<dbReference type="STRING" id="411473.RUMCAL_01969"/>
<dbReference type="Proteomes" id="UP000016662">
    <property type="component" value="Unassembled WGS sequence"/>
</dbReference>
<protein>
    <submittedName>
        <fullName evidence="1">Uncharacterized protein</fullName>
    </submittedName>
</protein>
<comment type="caution">
    <text evidence="1">The sequence shown here is derived from an EMBL/GenBank/DDBJ whole genome shotgun (WGS) entry which is preliminary data.</text>
</comment>
<evidence type="ECO:0000313" key="2">
    <source>
        <dbReference type="Proteomes" id="UP000016662"/>
    </source>
</evidence>
<dbReference type="EMBL" id="AWVF01000237">
    <property type="protein sequence ID" value="ERJ94723.1"/>
    <property type="molecule type" value="Genomic_DNA"/>
</dbReference>
<evidence type="ECO:0000313" key="1">
    <source>
        <dbReference type="EMBL" id="ERJ94723.1"/>
    </source>
</evidence>
<accession>U2M5W3</accession>
<dbReference type="AlphaFoldDB" id="U2M5W3"/>
<sequence length="40" mass="4520">MHLDRECGIINAVWVCDSYKATHSGIAAARLWVYFRGIVP</sequence>
<name>U2M5W3_9FIRM</name>
<gene>
    <name evidence="1" type="ORF">RUMCAL_01969</name>
</gene>
<dbReference type="HOGENOM" id="CLU_3296004_0_0_9"/>
<proteinExistence type="predicted"/>
<keyword evidence="2" id="KW-1185">Reference proteome</keyword>
<organism evidence="1 2">
    <name type="scientific">Ruminococcus callidus ATCC 27760</name>
    <dbReference type="NCBI Taxonomy" id="411473"/>
    <lineage>
        <taxon>Bacteria</taxon>
        <taxon>Bacillati</taxon>
        <taxon>Bacillota</taxon>
        <taxon>Clostridia</taxon>
        <taxon>Eubacteriales</taxon>
        <taxon>Oscillospiraceae</taxon>
        <taxon>Ruminococcus</taxon>
    </lineage>
</organism>
<reference evidence="1 2" key="1">
    <citation type="submission" date="2013-07" db="EMBL/GenBank/DDBJ databases">
        <authorList>
            <person name="Weinstock G."/>
            <person name="Sodergren E."/>
            <person name="Wylie T."/>
            <person name="Fulton L."/>
            <person name="Fulton R."/>
            <person name="Fronick C."/>
            <person name="O'Laughlin M."/>
            <person name="Godfrey J."/>
            <person name="Miner T."/>
            <person name="Herter B."/>
            <person name="Appelbaum E."/>
            <person name="Cordes M."/>
            <person name="Lek S."/>
            <person name="Wollam A."/>
            <person name="Pepin K.H."/>
            <person name="Palsikar V.B."/>
            <person name="Mitreva M."/>
            <person name="Wilson R.K."/>
        </authorList>
    </citation>
    <scope>NUCLEOTIDE SEQUENCE [LARGE SCALE GENOMIC DNA]</scope>
    <source>
        <strain evidence="1 2">ATCC 27760</strain>
    </source>
</reference>